<dbReference type="Proteomes" id="UP000018418">
    <property type="component" value="Unassembled WGS sequence"/>
</dbReference>
<accession>V2UPR1</accession>
<dbReference type="STRING" id="396323.VH98_14000"/>
<protein>
    <recommendedName>
        <fullName evidence="5">Lytic murein transglycosylase</fullName>
    </recommendedName>
</protein>
<gene>
    <name evidence="3" type="ORF">P255_02628</name>
</gene>
<dbReference type="Gene3D" id="1.10.101.10">
    <property type="entry name" value="PGBD-like superfamily/PGBD"/>
    <property type="match status" value="1"/>
</dbReference>
<evidence type="ECO:0000259" key="2">
    <source>
        <dbReference type="Pfam" id="PF13406"/>
    </source>
</evidence>
<dbReference type="GO" id="GO:0009253">
    <property type="term" value="P:peptidoglycan catabolic process"/>
    <property type="evidence" value="ECO:0007669"/>
    <property type="project" value="TreeGrafter"/>
</dbReference>
<dbReference type="InterPro" id="IPR036365">
    <property type="entry name" value="PGBD-like_sf"/>
</dbReference>
<dbReference type="PATRIC" id="fig|1341683.3.peg.2595"/>
<dbReference type="AlphaFoldDB" id="V2UPR1"/>
<dbReference type="InterPro" id="IPR023346">
    <property type="entry name" value="Lysozyme-like_dom_sf"/>
</dbReference>
<dbReference type="HOGENOM" id="CLU_035402_0_2_6"/>
<evidence type="ECO:0000259" key="1">
    <source>
        <dbReference type="Pfam" id="PF01471"/>
    </source>
</evidence>
<dbReference type="Pfam" id="PF13406">
    <property type="entry name" value="SLT_2"/>
    <property type="match status" value="1"/>
</dbReference>
<dbReference type="GO" id="GO:0008933">
    <property type="term" value="F:peptidoglycan lytic transglycosylase activity"/>
    <property type="evidence" value="ECO:0007669"/>
    <property type="project" value="TreeGrafter"/>
</dbReference>
<reference evidence="3 4" key="1">
    <citation type="submission" date="2013-10" db="EMBL/GenBank/DDBJ databases">
        <title>The Genome Sequence of Acinetobacter brisouii CIP 110357.</title>
        <authorList>
            <consortium name="The Broad Institute Genomics Platform"/>
            <consortium name="The Broad Institute Genome Sequencing Center for Infectious Disease"/>
            <person name="Cerqueira G."/>
            <person name="Feldgarden M."/>
            <person name="Courvalin P."/>
            <person name="Grillot-Courvalin C."/>
            <person name="Clermont D."/>
            <person name="Rocha E."/>
            <person name="Yoon E.-J."/>
            <person name="Nemec A."/>
            <person name="Young S.K."/>
            <person name="Zeng Q."/>
            <person name="Gargeya S."/>
            <person name="Fitzgerald M."/>
            <person name="Abouelleil A."/>
            <person name="Alvarado L."/>
            <person name="Berlin A.M."/>
            <person name="Chapman S.B."/>
            <person name="Gainer-Dewar J."/>
            <person name="Goldberg J."/>
            <person name="Gnerre S."/>
            <person name="Griggs A."/>
            <person name="Gujja S."/>
            <person name="Hansen M."/>
            <person name="Howarth C."/>
            <person name="Imamovic A."/>
            <person name="Ireland A."/>
            <person name="Larimer J."/>
            <person name="McCowan C."/>
            <person name="Murphy C."/>
            <person name="Pearson M."/>
            <person name="Poon T.W."/>
            <person name="Priest M."/>
            <person name="Roberts A."/>
            <person name="Saif S."/>
            <person name="Shea T."/>
            <person name="Sykes S."/>
            <person name="Wortman J."/>
            <person name="Nusbaum C."/>
            <person name="Birren B."/>
        </authorList>
    </citation>
    <scope>NUCLEOTIDE SEQUENCE [LARGE SCALE GENOMIC DNA]</scope>
    <source>
        <strain evidence="3 4">CIP 110357</strain>
    </source>
</reference>
<comment type="caution">
    <text evidence="3">The sequence shown here is derived from an EMBL/GenBank/DDBJ whole genome shotgun (WGS) entry which is preliminary data.</text>
</comment>
<proteinExistence type="predicted"/>
<dbReference type="Gene3D" id="1.10.8.350">
    <property type="entry name" value="Bacterial muramidase"/>
    <property type="match status" value="1"/>
</dbReference>
<dbReference type="PANTHER" id="PTHR30163">
    <property type="entry name" value="MEMBRANE-BOUND LYTIC MUREIN TRANSGLYCOSYLASE B"/>
    <property type="match status" value="1"/>
</dbReference>
<dbReference type="InterPro" id="IPR036366">
    <property type="entry name" value="PGBDSf"/>
</dbReference>
<dbReference type="InterPro" id="IPR043426">
    <property type="entry name" value="MltB-like"/>
</dbReference>
<sequence length="437" mass="48328">MRPFPFLVGSLFLATTHTHAELIINGVSDTDKSHHTTIISSSPQFSPPNAFGQDQFQQCLANLRSQAQAAGVNAETYNQYTQHLTPDRSVLEKLNYQPEFSTPIWDYLSGLVDDERVQQGQQKIAQYREVLNRASQVYGVPVETIVAVWGVESNYGDISGKYPLLQALGTLSCEGRRQSYFRGEFFAAMRILQRGDLSLDQLKGSWAGAFGHTQFMPVTYERLAVDFDGDGRRDLVSSVPDALASTANFLKKAGWQTGLPWGFEVKLPAGMSIVGESRRNKKPLSYWLSRGVVRADGSALIQGNLSDTTSAGLMTPTDTNGPAFLVFKNFDAIYSYNASESYALAIAHLSDRLQGQGEFRTAWPTDDAGTSRAERREIQQMLLNKGYDIGNPDGLIGDKTRQAIQQEQQRLGLPATGRAGQKILQALRQQQAVKMMQ</sequence>
<dbReference type="PANTHER" id="PTHR30163:SF10">
    <property type="entry name" value="TRANSGLYCOLASE-RELATED"/>
    <property type="match status" value="1"/>
</dbReference>
<evidence type="ECO:0000313" key="3">
    <source>
        <dbReference type="EMBL" id="ESK50640.1"/>
    </source>
</evidence>
<dbReference type="InterPro" id="IPR031304">
    <property type="entry name" value="SLT_2"/>
</dbReference>
<dbReference type="RefSeq" id="WP_004902933.1">
    <property type="nucleotide sequence ID" value="NZ_BBTI01000017.1"/>
</dbReference>
<dbReference type="CDD" id="cd13399">
    <property type="entry name" value="Slt35-like"/>
    <property type="match status" value="1"/>
</dbReference>
<dbReference type="NCBIfam" id="TIGR02283">
    <property type="entry name" value="MltB_2"/>
    <property type="match status" value="1"/>
</dbReference>
<dbReference type="InterPro" id="IPR002477">
    <property type="entry name" value="Peptidoglycan-bd-like"/>
</dbReference>
<dbReference type="SUPFAM" id="SSF47090">
    <property type="entry name" value="PGBD-like"/>
    <property type="match status" value="1"/>
</dbReference>
<keyword evidence="4" id="KW-1185">Reference proteome</keyword>
<name>V2UPR1_9GAMM</name>
<dbReference type="Gene3D" id="1.10.530.10">
    <property type="match status" value="1"/>
</dbReference>
<feature type="domain" description="Peptidoglycan binding-like" evidence="1">
    <location>
        <begin position="372"/>
        <end position="427"/>
    </location>
</feature>
<evidence type="ECO:0008006" key="5">
    <source>
        <dbReference type="Google" id="ProtNLM"/>
    </source>
</evidence>
<dbReference type="OrthoDB" id="9772911at2"/>
<dbReference type="SUPFAM" id="SSF53955">
    <property type="entry name" value="Lysozyme-like"/>
    <property type="match status" value="1"/>
</dbReference>
<dbReference type="FunFam" id="1.10.8.350:FF:000001">
    <property type="entry name" value="Lytic murein transglycosylase B"/>
    <property type="match status" value="1"/>
</dbReference>
<evidence type="ECO:0000313" key="4">
    <source>
        <dbReference type="Proteomes" id="UP000018418"/>
    </source>
</evidence>
<dbReference type="EMBL" id="AYEU01000007">
    <property type="protein sequence ID" value="ESK50640.1"/>
    <property type="molecule type" value="Genomic_DNA"/>
</dbReference>
<dbReference type="InterPro" id="IPR011970">
    <property type="entry name" value="MltB_2"/>
</dbReference>
<organism evidence="3 4">
    <name type="scientific">Acinetobacter brisouii CIP 110357</name>
    <dbReference type="NCBI Taxonomy" id="1341683"/>
    <lineage>
        <taxon>Bacteria</taxon>
        <taxon>Pseudomonadati</taxon>
        <taxon>Pseudomonadota</taxon>
        <taxon>Gammaproteobacteria</taxon>
        <taxon>Moraxellales</taxon>
        <taxon>Moraxellaceae</taxon>
        <taxon>Acinetobacter</taxon>
    </lineage>
</organism>
<feature type="domain" description="Transglycosylase SLT" evidence="2">
    <location>
        <begin position="55"/>
        <end position="351"/>
    </location>
</feature>
<dbReference type="Pfam" id="PF01471">
    <property type="entry name" value="PG_binding_1"/>
    <property type="match status" value="1"/>
</dbReference>